<feature type="transmembrane region" description="Helical" evidence="10">
    <location>
        <begin position="105"/>
        <end position="125"/>
    </location>
</feature>
<organism evidence="12 13">
    <name type="scientific">Leptotrombidium deliense</name>
    <dbReference type="NCBI Taxonomy" id="299467"/>
    <lineage>
        <taxon>Eukaryota</taxon>
        <taxon>Metazoa</taxon>
        <taxon>Ecdysozoa</taxon>
        <taxon>Arthropoda</taxon>
        <taxon>Chelicerata</taxon>
        <taxon>Arachnida</taxon>
        <taxon>Acari</taxon>
        <taxon>Acariformes</taxon>
        <taxon>Trombidiformes</taxon>
        <taxon>Prostigmata</taxon>
        <taxon>Anystina</taxon>
        <taxon>Parasitengona</taxon>
        <taxon>Trombiculoidea</taxon>
        <taxon>Trombiculidae</taxon>
        <taxon>Leptotrombidium</taxon>
    </lineage>
</organism>
<evidence type="ECO:0000256" key="7">
    <source>
        <dbReference type="ARBA" id="ARBA00023170"/>
    </source>
</evidence>
<dbReference type="Pfam" id="PF00001">
    <property type="entry name" value="7tm_1"/>
    <property type="match status" value="1"/>
</dbReference>
<sequence>MGNYEFNLTTNTFSDQRKLEDNYKMDAANIAYLIGVISIGLVSLVGNGTTVKIMLSKKRIRSSVYYLIANMALSDALFGLLIINQFFVCATYFSNHFGSNTCNMLHGMFVITRYVSAFTMTAIAWDRYQGIEKSFDENFVYLGDFGELAFSSYVHYSYL</sequence>
<dbReference type="PANTHER" id="PTHR45695:SF9">
    <property type="entry name" value="LEUCOKININ RECEPTOR"/>
    <property type="match status" value="1"/>
</dbReference>
<comment type="similarity">
    <text evidence="2 9">Belongs to the G-protein coupled receptor 1 family.</text>
</comment>
<evidence type="ECO:0000313" key="13">
    <source>
        <dbReference type="Proteomes" id="UP000288716"/>
    </source>
</evidence>
<dbReference type="PANTHER" id="PTHR45695">
    <property type="entry name" value="LEUCOKININ RECEPTOR-RELATED"/>
    <property type="match status" value="1"/>
</dbReference>
<keyword evidence="5 9" id="KW-0297">G-protein coupled receptor</keyword>
<dbReference type="GO" id="GO:0004930">
    <property type="term" value="F:G protein-coupled receptor activity"/>
    <property type="evidence" value="ECO:0007669"/>
    <property type="project" value="UniProtKB-KW"/>
</dbReference>
<gene>
    <name evidence="12" type="ORF">B4U80_14250</name>
</gene>
<dbReference type="EMBL" id="NCKV01016634">
    <property type="protein sequence ID" value="RWS20591.1"/>
    <property type="molecule type" value="Genomic_DNA"/>
</dbReference>
<evidence type="ECO:0000256" key="10">
    <source>
        <dbReference type="SAM" id="Phobius"/>
    </source>
</evidence>
<dbReference type="InterPro" id="IPR000276">
    <property type="entry name" value="GPCR_Rhodpsn"/>
</dbReference>
<comment type="subcellular location">
    <subcellularLocation>
        <location evidence="1">Membrane</location>
        <topology evidence="1">Multi-pass membrane protein</topology>
    </subcellularLocation>
</comment>
<dbReference type="GO" id="GO:0005886">
    <property type="term" value="C:plasma membrane"/>
    <property type="evidence" value="ECO:0007669"/>
    <property type="project" value="TreeGrafter"/>
</dbReference>
<accession>A0A443RZA5</accession>
<keyword evidence="6 10" id="KW-0472">Membrane</keyword>
<dbReference type="PROSITE" id="PS50262">
    <property type="entry name" value="G_PROTEIN_RECEP_F1_2"/>
    <property type="match status" value="1"/>
</dbReference>
<comment type="caution">
    <text evidence="12">The sequence shown here is derived from an EMBL/GenBank/DDBJ whole genome shotgun (WGS) entry which is preliminary data.</text>
</comment>
<evidence type="ECO:0000256" key="3">
    <source>
        <dbReference type="ARBA" id="ARBA00022692"/>
    </source>
</evidence>
<keyword evidence="7 9" id="KW-0675">Receptor</keyword>
<evidence type="ECO:0000313" key="12">
    <source>
        <dbReference type="EMBL" id="RWS20591.1"/>
    </source>
</evidence>
<dbReference type="PRINTS" id="PR00237">
    <property type="entry name" value="GPCRRHODOPSN"/>
</dbReference>
<evidence type="ECO:0000256" key="9">
    <source>
        <dbReference type="RuleBase" id="RU000688"/>
    </source>
</evidence>
<keyword evidence="8 9" id="KW-0807">Transducer</keyword>
<evidence type="ECO:0000259" key="11">
    <source>
        <dbReference type="PROSITE" id="PS50262"/>
    </source>
</evidence>
<evidence type="ECO:0000256" key="8">
    <source>
        <dbReference type="ARBA" id="ARBA00023224"/>
    </source>
</evidence>
<reference evidence="12 13" key="1">
    <citation type="journal article" date="2018" name="Gigascience">
        <title>Genomes of trombidid mites reveal novel predicted allergens and laterally-transferred genes associated with secondary metabolism.</title>
        <authorList>
            <person name="Dong X."/>
            <person name="Chaisiri K."/>
            <person name="Xia D."/>
            <person name="Armstrong S.D."/>
            <person name="Fang Y."/>
            <person name="Donnelly M.J."/>
            <person name="Kadowaki T."/>
            <person name="McGarry J.W."/>
            <person name="Darby A.C."/>
            <person name="Makepeace B.L."/>
        </authorList>
    </citation>
    <scope>NUCLEOTIDE SEQUENCE [LARGE SCALE GENOMIC DNA]</scope>
    <source>
        <strain evidence="12">UoL-UT</strain>
    </source>
</reference>
<feature type="transmembrane region" description="Helical" evidence="10">
    <location>
        <begin position="30"/>
        <end position="55"/>
    </location>
</feature>
<keyword evidence="13" id="KW-1185">Reference proteome</keyword>
<dbReference type="VEuPathDB" id="VectorBase:LDEU011449"/>
<dbReference type="InterPro" id="IPR017452">
    <property type="entry name" value="GPCR_Rhodpsn_7TM"/>
</dbReference>
<dbReference type="Proteomes" id="UP000288716">
    <property type="component" value="Unassembled WGS sequence"/>
</dbReference>
<dbReference type="CDD" id="cd00637">
    <property type="entry name" value="7tm_classA_rhodopsin-like"/>
    <property type="match status" value="1"/>
</dbReference>
<evidence type="ECO:0000256" key="1">
    <source>
        <dbReference type="ARBA" id="ARBA00004141"/>
    </source>
</evidence>
<evidence type="ECO:0000256" key="6">
    <source>
        <dbReference type="ARBA" id="ARBA00023136"/>
    </source>
</evidence>
<dbReference type="SUPFAM" id="SSF81321">
    <property type="entry name" value="Family A G protein-coupled receptor-like"/>
    <property type="match status" value="1"/>
</dbReference>
<dbReference type="STRING" id="299467.A0A443RZA5"/>
<evidence type="ECO:0000256" key="2">
    <source>
        <dbReference type="ARBA" id="ARBA00010663"/>
    </source>
</evidence>
<keyword evidence="3 9" id="KW-0812">Transmembrane</keyword>
<feature type="transmembrane region" description="Helical" evidence="10">
    <location>
        <begin position="67"/>
        <end position="93"/>
    </location>
</feature>
<protein>
    <submittedName>
        <fullName evidence="12">Substance-K receptor-like protein</fullName>
    </submittedName>
</protein>
<dbReference type="PROSITE" id="PS00237">
    <property type="entry name" value="G_PROTEIN_RECEP_F1_1"/>
    <property type="match status" value="1"/>
</dbReference>
<dbReference type="Gene3D" id="1.20.1070.10">
    <property type="entry name" value="Rhodopsin 7-helix transmembrane proteins"/>
    <property type="match status" value="1"/>
</dbReference>
<dbReference type="AlphaFoldDB" id="A0A443RZA5"/>
<feature type="domain" description="G-protein coupled receptors family 1 profile" evidence="11">
    <location>
        <begin position="46"/>
        <end position="159"/>
    </location>
</feature>
<keyword evidence="4 10" id="KW-1133">Transmembrane helix</keyword>
<evidence type="ECO:0000256" key="5">
    <source>
        <dbReference type="ARBA" id="ARBA00023040"/>
    </source>
</evidence>
<proteinExistence type="inferred from homology"/>
<evidence type="ECO:0000256" key="4">
    <source>
        <dbReference type="ARBA" id="ARBA00022989"/>
    </source>
</evidence>
<name>A0A443RZA5_9ACAR</name>